<dbReference type="PANTHER" id="PTHR11010:SF23">
    <property type="entry name" value="SERINE PEPTIDASE"/>
    <property type="match status" value="1"/>
</dbReference>
<keyword evidence="2" id="KW-0645">Protease</keyword>
<organism evidence="7 8">
    <name type="scientific">Zalerion maritima</name>
    <dbReference type="NCBI Taxonomy" id="339359"/>
    <lineage>
        <taxon>Eukaryota</taxon>
        <taxon>Fungi</taxon>
        <taxon>Dikarya</taxon>
        <taxon>Ascomycota</taxon>
        <taxon>Pezizomycotina</taxon>
        <taxon>Sordariomycetes</taxon>
        <taxon>Lulworthiomycetidae</taxon>
        <taxon>Lulworthiales</taxon>
        <taxon>Lulworthiaceae</taxon>
        <taxon>Zalerion</taxon>
    </lineage>
</organism>
<dbReference type="AlphaFoldDB" id="A0AAD5WQC6"/>
<reference evidence="7" key="1">
    <citation type="submission" date="2022-07" db="EMBL/GenBank/DDBJ databases">
        <title>Draft genome sequence of Zalerion maritima ATCC 34329, a (micro)plastics degrading marine fungus.</title>
        <authorList>
            <person name="Paco A."/>
            <person name="Goncalves M.F.M."/>
            <person name="Rocha-Santos T.A.P."/>
            <person name="Alves A."/>
        </authorList>
    </citation>
    <scope>NUCLEOTIDE SEQUENCE</scope>
    <source>
        <strain evidence="7">ATCC 34329</strain>
    </source>
</reference>
<feature type="signal peptide" evidence="6">
    <location>
        <begin position="1"/>
        <end position="20"/>
    </location>
</feature>
<evidence type="ECO:0000256" key="1">
    <source>
        <dbReference type="ARBA" id="ARBA00011079"/>
    </source>
</evidence>
<proteinExistence type="inferred from homology"/>
<dbReference type="InterPro" id="IPR029058">
    <property type="entry name" value="AB_hydrolase_fold"/>
</dbReference>
<keyword evidence="7" id="KW-0121">Carboxypeptidase</keyword>
<dbReference type="Pfam" id="PF05577">
    <property type="entry name" value="Peptidase_S28"/>
    <property type="match status" value="1"/>
</dbReference>
<dbReference type="GO" id="GO:0006508">
    <property type="term" value="P:proteolysis"/>
    <property type="evidence" value="ECO:0007669"/>
    <property type="project" value="UniProtKB-KW"/>
</dbReference>
<feature type="chain" id="PRO_5042223523" evidence="6">
    <location>
        <begin position="21"/>
        <end position="531"/>
    </location>
</feature>
<name>A0AAD5WQC6_9PEZI</name>
<dbReference type="FunFam" id="3.40.50.1820:FF:000165">
    <property type="entry name" value="Serine peptidase, putative"/>
    <property type="match status" value="1"/>
</dbReference>
<accession>A0AAD5WQC6</accession>
<dbReference type="SUPFAM" id="SSF53474">
    <property type="entry name" value="alpha/beta-Hydrolases"/>
    <property type="match status" value="1"/>
</dbReference>
<dbReference type="Gene3D" id="3.40.50.1820">
    <property type="entry name" value="alpha/beta hydrolase"/>
    <property type="match status" value="2"/>
</dbReference>
<keyword evidence="8" id="KW-1185">Reference proteome</keyword>
<dbReference type="GO" id="GO:0008239">
    <property type="term" value="F:dipeptidyl-peptidase activity"/>
    <property type="evidence" value="ECO:0007669"/>
    <property type="project" value="TreeGrafter"/>
</dbReference>
<protein>
    <submittedName>
        <fullName evidence="7">Serine carboxypeptidase S28-domain-containing protein</fullName>
    </submittedName>
</protein>
<evidence type="ECO:0000256" key="2">
    <source>
        <dbReference type="ARBA" id="ARBA00022670"/>
    </source>
</evidence>
<evidence type="ECO:0000256" key="5">
    <source>
        <dbReference type="ARBA" id="ARBA00023180"/>
    </source>
</evidence>
<dbReference type="GO" id="GO:0004180">
    <property type="term" value="F:carboxypeptidase activity"/>
    <property type="evidence" value="ECO:0007669"/>
    <property type="project" value="UniProtKB-KW"/>
</dbReference>
<dbReference type="EMBL" id="JAKWBI020000318">
    <property type="protein sequence ID" value="KAJ2896682.1"/>
    <property type="molecule type" value="Genomic_DNA"/>
</dbReference>
<keyword evidence="4" id="KW-0378">Hydrolase</keyword>
<dbReference type="InterPro" id="IPR008758">
    <property type="entry name" value="Peptidase_S28"/>
</dbReference>
<comment type="similarity">
    <text evidence="1">Belongs to the peptidase S28 family.</text>
</comment>
<evidence type="ECO:0000313" key="7">
    <source>
        <dbReference type="EMBL" id="KAJ2896682.1"/>
    </source>
</evidence>
<dbReference type="GO" id="GO:0070008">
    <property type="term" value="F:serine-type exopeptidase activity"/>
    <property type="evidence" value="ECO:0007669"/>
    <property type="project" value="InterPro"/>
</dbReference>
<evidence type="ECO:0000256" key="3">
    <source>
        <dbReference type="ARBA" id="ARBA00022729"/>
    </source>
</evidence>
<evidence type="ECO:0000256" key="6">
    <source>
        <dbReference type="SAM" id="SignalP"/>
    </source>
</evidence>
<dbReference type="Proteomes" id="UP001201980">
    <property type="component" value="Unassembled WGS sequence"/>
</dbReference>
<gene>
    <name evidence="7" type="ORF">MKZ38_005306</name>
</gene>
<keyword evidence="5" id="KW-0325">Glycoprotein</keyword>
<keyword evidence="3 6" id="KW-0732">Signal</keyword>
<dbReference type="PANTHER" id="PTHR11010">
    <property type="entry name" value="PROTEASE S28 PRO-X CARBOXYPEPTIDASE-RELATED"/>
    <property type="match status" value="1"/>
</dbReference>
<comment type="caution">
    <text evidence="7">The sequence shown here is derived from an EMBL/GenBank/DDBJ whole genome shotgun (WGS) entry which is preliminary data.</text>
</comment>
<sequence length="531" mass="59709">MKWKTAPVLAALSLLSLAISTPTQYSSPSIVALDERELAPHFFTGRRPKGVKSHTHPDIQRVGNATFKQLLDHRDEENDETFKQRYWYDAASWKGEGSPIFLFNPGETDAEDMVGYLSNETLPGMLADLYGGAVLVVEHRYFGKSLPFNDLTAETLQYLNLPNSIYDMTYFASSVSLPFDEHNHTHPSKSPWVLIGGSYSGALAAWTQQIDPGTFVQYHASSAVVQAIYDFDEYFTPIEAAIPRNCSKDIQAVISYVDETLESGTDKEVDELKAMFGLAKIEHHDDFAELLTIPIWKWQSAPRELLEFCDHIEMYGSGKDDSNLSPNGVGLATALDAYAEWINETVGPRCEKYNCDSYNNPEAFNNPSDTDGDRQWDWFLCNEPFAFWQVGPSSSSAAKKIVSSFLTTDHWQRRCDLWFPETKGFISGSSTGFTVEHENMFTGGWNASYSHVTFVDGEFDPWIGATLNSPQRPGGPLASTDEIPIWVIKGGNHVDDLVVEELDRGEVKVVEEVYDVHGKWLEDWESRRKKV</sequence>
<evidence type="ECO:0000313" key="8">
    <source>
        <dbReference type="Proteomes" id="UP001201980"/>
    </source>
</evidence>
<evidence type="ECO:0000256" key="4">
    <source>
        <dbReference type="ARBA" id="ARBA00022801"/>
    </source>
</evidence>